<dbReference type="InterPro" id="IPR000725">
    <property type="entry name" value="Olfact_rcpt"/>
</dbReference>
<dbReference type="GO" id="GO:0005886">
    <property type="term" value="C:plasma membrane"/>
    <property type="evidence" value="ECO:0007669"/>
    <property type="project" value="UniProtKB-SubCell"/>
</dbReference>
<keyword evidence="5 12" id="KW-0552">Olfaction</keyword>
<evidence type="ECO:0000256" key="12">
    <source>
        <dbReference type="RuleBase" id="RU363047"/>
    </source>
</evidence>
<dbReference type="PRINTS" id="PR00245">
    <property type="entry name" value="OLFACTORYR"/>
</dbReference>
<keyword evidence="3 12" id="KW-0716">Sensory transduction</keyword>
<feature type="transmembrane region" description="Helical" evidence="12">
    <location>
        <begin position="138"/>
        <end position="156"/>
    </location>
</feature>
<proteinExistence type="inferred from homology"/>
<keyword evidence="2 12" id="KW-1003">Cell membrane</keyword>
<dbReference type="InterPro" id="IPR050516">
    <property type="entry name" value="Olfactory_GPCR"/>
</dbReference>
<dbReference type="SUPFAM" id="SSF81321">
    <property type="entry name" value="Family A G protein-coupled receptor-like"/>
    <property type="match status" value="1"/>
</dbReference>
<accession>A0A8D0GTX6</accession>
<feature type="transmembrane region" description="Helical" evidence="12">
    <location>
        <begin position="60"/>
        <end position="80"/>
    </location>
</feature>
<evidence type="ECO:0000256" key="4">
    <source>
        <dbReference type="ARBA" id="ARBA00022692"/>
    </source>
</evidence>
<keyword evidence="15" id="KW-1185">Reference proteome</keyword>
<comment type="similarity">
    <text evidence="11">Belongs to the G-protein coupled receptor 1 family.</text>
</comment>
<evidence type="ECO:0000259" key="13">
    <source>
        <dbReference type="PROSITE" id="PS50262"/>
    </source>
</evidence>
<evidence type="ECO:0000256" key="3">
    <source>
        <dbReference type="ARBA" id="ARBA00022606"/>
    </source>
</evidence>
<dbReference type="AlphaFoldDB" id="A0A8D0GTX6"/>
<evidence type="ECO:0000256" key="5">
    <source>
        <dbReference type="ARBA" id="ARBA00022725"/>
    </source>
</evidence>
<organism evidence="14 15">
    <name type="scientific">Sphenodon punctatus</name>
    <name type="common">Tuatara</name>
    <name type="synonym">Hatteria punctata</name>
    <dbReference type="NCBI Taxonomy" id="8508"/>
    <lineage>
        <taxon>Eukaryota</taxon>
        <taxon>Metazoa</taxon>
        <taxon>Chordata</taxon>
        <taxon>Craniata</taxon>
        <taxon>Vertebrata</taxon>
        <taxon>Euteleostomi</taxon>
        <taxon>Lepidosauria</taxon>
        <taxon>Sphenodontia</taxon>
        <taxon>Sphenodontidae</taxon>
        <taxon>Sphenodon</taxon>
    </lineage>
</organism>
<name>A0A8D0GTX6_SPHPU</name>
<evidence type="ECO:0000256" key="10">
    <source>
        <dbReference type="ARBA" id="ARBA00023224"/>
    </source>
</evidence>
<dbReference type="Pfam" id="PF13853">
    <property type="entry name" value="7tm_4"/>
    <property type="match status" value="1"/>
</dbReference>
<dbReference type="Ensembl" id="ENSSPUT00000011932.1">
    <property type="protein sequence ID" value="ENSSPUP00000011195.1"/>
    <property type="gene ID" value="ENSSPUG00000008592.1"/>
</dbReference>
<dbReference type="GO" id="GO:0004930">
    <property type="term" value="F:G protein-coupled receptor activity"/>
    <property type="evidence" value="ECO:0007669"/>
    <property type="project" value="UniProtKB-KW"/>
</dbReference>
<feature type="domain" description="G-protein coupled receptors family 1 profile" evidence="13">
    <location>
        <begin position="39"/>
        <end position="289"/>
    </location>
</feature>
<evidence type="ECO:0000256" key="7">
    <source>
        <dbReference type="ARBA" id="ARBA00023040"/>
    </source>
</evidence>
<dbReference type="PROSITE" id="PS00237">
    <property type="entry name" value="G_PROTEIN_RECEP_F1_1"/>
    <property type="match status" value="1"/>
</dbReference>
<dbReference type="InterPro" id="IPR017452">
    <property type="entry name" value="GPCR_Rhodpsn_7TM"/>
</dbReference>
<evidence type="ECO:0000256" key="6">
    <source>
        <dbReference type="ARBA" id="ARBA00022989"/>
    </source>
</evidence>
<feature type="transmembrane region" description="Helical" evidence="12">
    <location>
        <begin position="100"/>
        <end position="118"/>
    </location>
</feature>
<dbReference type="OMA" id="MENWTEV"/>
<feature type="transmembrane region" description="Helical" evidence="12">
    <location>
        <begin position="199"/>
        <end position="225"/>
    </location>
</feature>
<keyword evidence="6 12" id="KW-1133">Transmembrane helix</keyword>
<dbReference type="InterPro" id="IPR000276">
    <property type="entry name" value="GPCR_Rhodpsn"/>
</dbReference>
<dbReference type="GeneTree" id="ENSGT00940000162974"/>
<reference evidence="14" key="1">
    <citation type="submission" date="2025-08" db="UniProtKB">
        <authorList>
            <consortium name="Ensembl"/>
        </authorList>
    </citation>
    <scope>IDENTIFICATION</scope>
</reference>
<dbReference type="GO" id="GO:0004984">
    <property type="term" value="F:olfactory receptor activity"/>
    <property type="evidence" value="ECO:0007669"/>
    <property type="project" value="InterPro"/>
</dbReference>
<evidence type="ECO:0000256" key="11">
    <source>
        <dbReference type="RuleBase" id="RU000688"/>
    </source>
</evidence>
<dbReference type="Proteomes" id="UP000694392">
    <property type="component" value="Unplaced"/>
</dbReference>
<feature type="transmembrane region" description="Helical" evidence="12">
    <location>
        <begin position="24"/>
        <end position="48"/>
    </location>
</feature>
<keyword evidence="7 11" id="KW-0297">G-protein coupled receptor</keyword>
<evidence type="ECO:0000313" key="15">
    <source>
        <dbReference type="Proteomes" id="UP000694392"/>
    </source>
</evidence>
<keyword evidence="4 11" id="KW-0812">Transmembrane</keyword>
<feature type="transmembrane region" description="Helical" evidence="12">
    <location>
        <begin position="271"/>
        <end position="291"/>
    </location>
</feature>
<protein>
    <recommendedName>
        <fullName evidence="12">Olfactory receptor</fullName>
    </recommendedName>
</protein>
<dbReference type="FunFam" id="1.20.1070.10:FF:000001">
    <property type="entry name" value="Olfactory receptor"/>
    <property type="match status" value="1"/>
</dbReference>
<evidence type="ECO:0000256" key="2">
    <source>
        <dbReference type="ARBA" id="ARBA00022475"/>
    </source>
</evidence>
<keyword evidence="10 11" id="KW-0807">Transducer</keyword>
<dbReference type="PRINTS" id="PR00237">
    <property type="entry name" value="GPCRRHODOPSN"/>
</dbReference>
<dbReference type="Gene3D" id="1.20.1070.10">
    <property type="entry name" value="Rhodopsin 7-helix transmembrane proteins"/>
    <property type="match status" value="1"/>
</dbReference>
<evidence type="ECO:0000256" key="8">
    <source>
        <dbReference type="ARBA" id="ARBA00023136"/>
    </source>
</evidence>
<keyword evidence="9 11" id="KW-0675">Receptor</keyword>
<dbReference type="CDD" id="cd15915">
    <property type="entry name" value="7tmA_OR12D-like"/>
    <property type="match status" value="1"/>
</dbReference>
<evidence type="ECO:0000256" key="1">
    <source>
        <dbReference type="ARBA" id="ARBA00004651"/>
    </source>
</evidence>
<reference evidence="14" key="2">
    <citation type="submission" date="2025-09" db="UniProtKB">
        <authorList>
            <consortium name="Ensembl"/>
        </authorList>
    </citation>
    <scope>IDENTIFICATION</scope>
</reference>
<keyword evidence="8 12" id="KW-0472">Membrane</keyword>
<dbReference type="PROSITE" id="PS50262">
    <property type="entry name" value="G_PROTEIN_RECEP_F1_2"/>
    <property type="match status" value="1"/>
</dbReference>
<evidence type="ECO:0000313" key="14">
    <source>
        <dbReference type="Ensembl" id="ENSSPUP00000011195.1"/>
    </source>
</evidence>
<feature type="transmembrane region" description="Helical" evidence="12">
    <location>
        <begin position="237"/>
        <end position="259"/>
    </location>
</feature>
<dbReference type="PANTHER" id="PTHR26452">
    <property type="entry name" value="OLFACTORY RECEPTOR"/>
    <property type="match status" value="1"/>
</dbReference>
<sequence>MENQTAVSEFILQGLTSVLGLQHFLFTLFLILYMISVLGNGTIVAVVLAEPRLHTPMYFFLGNLSCLDICYSTVTLPKILAGFLSKHWSISSSGCLVQLHFFHFLGSSEVILLAVMAVHRCVAICNPLRYTVVMNKQVCLILAVGTWTIGFFHALMHSFMTSQLRFCGPNHIQHFFCDIKPLLKLACSSTRLNLILLNIVTSCIAMGTFVITLLTYLYIITFLFLKVQSQEGRRRAFSTCASHLTVVALLYVPAIFNYTPPLVGVSSRTDMLVSLMYSVVTPVLNPLIYTLRNQEVKSALRKLLFRKLILGKV</sequence>
<evidence type="ECO:0000256" key="9">
    <source>
        <dbReference type="ARBA" id="ARBA00023170"/>
    </source>
</evidence>
<comment type="subcellular location">
    <subcellularLocation>
        <location evidence="1 12">Cell membrane</location>
        <topology evidence="1 12">Multi-pass membrane protein</topology>
    </subcellularLocation>
</comment>